<evidence type="ECO:0000256" key="1">
    <source>
        <dbReference type="ARBA" id="ARBA00004141"/>
    </source>
</evidence>
<evidence type="ECO:0000256" key="3">
    <source>
        <dbReference type="ARBA" id="ARBA00022989"/>
    </source>
</evidence>
<dbReference type="GO" id="GO:0016020">
    <property type="term" value="C:membrane"/>
    <property type="evidence" value="ECO:0007669"/>
    <property type="project" value="UniProtKB-SubCell"/>
</dbReference>
<dbReference type="AlphaFoldDB" id="A0A1E1LIE2"/>
<reference evidence="8" key="1">
    <citation type="submission" date="2016-03" db="EMBL/GenBank/DDBJ databases">
        <authorList>
            <person name="Ploux O."/>
        </authorList>
    </citation>
    <scope>NUCLEOTIDE SEQUENCE [LARGE SCALE GENOMIC DNA]</scope>
    <source>
        <strain evidence="8">UK7</strain>
    </source>
</reference>
<feature type="transmembrane region" description="Helical" evidence="5">
    <location>
        <begin position="116"/>
        <end position="134"/>
    </location>
</feature>
<gene>
    <name evidence="7" type="ORF">RCO7_02913</name>
</gene>
<dbReference type="Proteomes" id="UP000178129">
    <property type="component" value="Unassembled WGS sequence"/>
</dbReference>
<organism evidence="7 8">
    <name type="scientific">Rhynchosporium graminicola</name>
    <dbReference type="NCBI Taxonomy" id="2792576"/>
    <lineage>
        <taxon>Eukaryota</taxon>
        <taxon>Fungi</taxon>
        <taxon>Dikarya</taxon>
        <taxon>Ascomycota</taxon>
        <taxon>Pezizomycotina</taxon>
        <taxon>Leotiomycetes</taxon>
        <taxon>Helotiales</taxon>
        <taxon>Ploettnerulaceae</taxon>
        <taxon>Rhynchosporium</taxon>
    </lineage>
</organism>
<name>A0A1E1LIE2_9HELO</name>
<keyword evidence="3 5" id="KW-1133">Transmembrane helix</keyword>
<dbReference type="InParanoid" id="A0A1E1LIE2"/>
<feature type="transmembrane region" description="Helical" evidence="5">
    <location>
        <begin position="42"/>
        <end position="61"/>
    </location>
</feature>
<evidence type="ECO:0000259" key="6">
    <source>
        <dbReference type="Pfam" id="PF01284"/>
    </source>
</evidence>
<evidence type="ECO:0000256" key="2">
    <source>
        <dbReference type="ARBA" id="ARBA00022692"/>
    </source>
</evidence>
<accession>A0A1E1LIE2</accession>
<evidence type="ECO:0000313" key="7">
    <source>
        <dbReference type="EMBL" id="CZT10287.1"/>
    </source>
</evidence>
<keyword evidence="8" id="KW-1185">Reference proteome</keyword>
<dbReference type="EMBL" id="FJUW01000054">
    <property type="protein sequence ID" value="CZT10287.1"/>
    <property type="molecule type" value="Genomic_DNA"/>
</dbReference>
<evidence type="ECO:0000313" key="8">
    <source>
        <dbReference type="Proteomes" id="UP000178129"/>
    </source>
</evidence>
<sequence>MSSTYHIALRSSQAVFSVVVLALSSYVAFLQTQTGYHSAVQINFLIFAPAFSIFSLLFLELAPRFSPKASNQYVALGLQGINSVLYFCGFIALSVFLGRLMYCQGNVCTAAKADAVFGAFSSAVWIASTTIQGVQMSRFGRRYESNGESTEQVNDKAMVA</sequence>
<feature type="transmembrane region" description="Helical" evidence="5">
    <location>
        <begin position="12"/>
        <end position="30"/>
    </location>
</feature>
<evidence type="ECO:0000256" key="4">
    <source>
        <dbReference type="ARBA" id="ARBA00023136"/>
    </source>
</evidence>
<protein>
    <recommendedName>
        <fullName evidence="6">MARVEL domain-containing protein</fullName>
    </recommendedName>
</protein>
<comment type="caution">
    <text evidence="7">The sequence shown here is derived from an EMBL/GenBank/DDBJ whole genome shotgun (WGS) entry which is preliminary data.</text>
</comment>
<feature type="transmembrane region" description="Helical" evidence="5">
    <location>
        <begin position="73"/>
        <end position="96"/>
    </location>
</feature>
<evidence type="ECO:0000256" key="5">
    <source>
        <dbReference type="SAM" id="Phobius"/>
    </source>
</evidence>
<dbReference type="Pfam" id="PF01284">
    <property type="entry name" value="MARVEL"/>
    <property type="match status" value="1"/>
</dbReference>
<dbReference type="PANTHER" id="PTHR37451">
    <property type="entry name" value="MARVEL DOMAIN"/>
    <property type="match status" value="1"/>
</dbReference>
<feature type="domain" description="MARVEL" evidence="6">
    <location>
        <begin position="4"/>
        <end position="130"/>
    </location>
</feature>
<keyword evidence="4 5" id="KW-0472">Membrane</keyword>
<dbReference type="InterPro" id="IPR008253">
    <property type="entry name" value="Marvel"/>
</dbReference>
<dbReference type="PANTHER" id="PTHR37451:SF5">
    <property type="entry name" value="MARVEL DOMAIN-CONTAINING PROTEIN"/>
    <property type="match status" value="1"/>
</dbReference>
<dbReference type="STRING" id="914237.A0A1E1LIE2"/>
<keyword evidence="2 5" id="KW-0812">Transmembrane</keyword>
<comment type="subcellular location">
    <subcellularLocation>
        <location evidence="1">Membrane</location>
        <topology evidence="1">Multi-pass membrane protein</topology>
    </subcellularLocation>
</comment>
<proteinExistence type="predicted"/>